<evidence type="ECO:0000313" key="4">
    <source>
        <dbReference type="Proteomes" id="UP000236642"/>
    </source>
</evidence>
<feature type="chain" id="PRO_5014184482" evidence="2">
    <location>
        <begin position="22"/>
        <end position="489"/>
    </location>
</feature>
<protein>
    <submittedName>
        <fullName evidence="3">Uncharacterized protein</fullName>
    </submittedName>
</protein>
<dbReference type="SUPFAM" id="SSF48452">
    <property type="entry name" value="TPR-like"/>
    <property type="match status" value="1"/>
</dbReference>
<dbReference type="Gene3D" id="1.25.40.10">
    <property type="entry name" value="Tetratricopeptide repeat domain"/>
    <property type="match status" value="1"/>
</dbReference>
<feature type="signal peptide" evidence="2">
    <location>
        <begin position="1"/>
        <end position="21"/>
    </location>
</feature>
<keyword evidence="2" id="KW-0732">Signal</keyword>
<evidence type="ECO:0000256" key="2">
    <source>
        <dbReference type="SAM" id="SignalP"/>
    </source>
</evidence>
<feature type="region of interest" description="Disordered" evidence="1">
    <location>
        <begin position="22"/>
        <end position="56"/>
    </location>
</feature>
<evidence type="ECO:0000256" key="1">
    <source>
        <dbReference type="SAM" id="MobiDB-lite"/>
    </source>
</evidence>
<proteinExistence type="predicted"/>
<evidence type="ECO:0000313" key="3">
    <source>
        <dbReference type="EMBL" id="GBD09964.1"/>
    </source>
</evidence>
<dbReference type="Proteomes" id="UP000236642">
    <property type="component" value="Unassembled WGS sequence"/>
</dbReference>
<name>A0A2H5Y937_9CHLR</name>
<reference evidence="4" key="1">
    <citation type="submission" date="2017-09" db="EMBL/GenBank/DDBJ databases">
        <title>Metaegenomics of thermophilic ammonia-oxidizing enrichment culture.</title>
        <authorList>
            <person name="Kato S."/>
            <person name="Suzuki K."/>
        </authorList>
    </citation>
    <scope>NUCLEOTIDE SEQUENCE [LARGE SCALE GENOMIC DNA]</scope>
</reference>
<accession>A0A2H5Y937</accession>
<organism evidence="3 4">
    <name type="scientific">Candidatus Thermoflexus japonica</name>
    <dbReference type="NCBI Taxonomy" id="2035417"/>
    <lineage>
        <taxon>Bacteria</taxon>
        <taxon>Bacillati</taxon>
        <taxon>Chloroflexota</taxon>
        <taxon>Thermoflexia</taxon>
        <taxon>Thermoflexales</taxon>
        <taxon>Thermoflexaceae</taxon>
        <taxon>Thermoflexus</taxon>
    </lineage>
</organism>
<dbReference type="Pfam" id="PF13432">
    <property type="entry name" value="TPR_16"/>
    <property type="match status" value="1"/>
</dbReference>
<sequence length="489" mass="54414">MKTLRWLLMGVVILSAACAGAASGRDSRPTSEIVPGRPTDDVRRGGLENATPEAPVDIVPVGPTASSGEITLTFEEAIQLGDWAAAQAILKAEPEHPLPVASLNRIMIQGLRLALNANGQEARRHIKGALSLVRKACQCLDDRGRLIPGMPPKGFRGELYLALYQMRGTASYDPLYDWAVEQLAQRHRLSKEDISDLSGTKTDPVGVCRFGDRIFVVAGFWIFDLDGSLQQEAPGLDALSEGERLPRLYDVFCDENEQIIQWVNVSGGGRGVSLEVRWDGKEFRQVEAIRIDLAARTYEEVRKHIEAGQLEEAFEAYDRGFTNEVDADPELATLALRQGMSVARQRAEAGDVAGARRALHAAFSIASFRYRLDGQTFLPVDWNSHPRSLEEWAREAFGQDPQASSYARIYREALTEYAALLVQDHRPQEAEPILRALTILAPDDAMVYLYLGDALWDQGKREEARSFYQRYKARTPGGPWPDRVRERAP</sequence>
<dbReference type="PROSITE" id="PS51257">
    <property type="entry name" value="PROKAR_LIPOPROTEIN"/>
    <property type="match status" value="1"/>
</dbReference>
<comment type="caution">
    <text evidence="3">The sequence shown here is derived from an EMBL/GenBank/DDBJ whole genome shotgun (WGS) entry which is preliminary data.</text>
</comment>
<dbReference type="AlphaFoldDB" id="A0A2H5Y937"/>
<gene>
    <name evidence="3" type="ORF">HRbin22_02227</name>
</gene>
<dbReference type="EMBL" id="BEHY01000086">
    <property type="protein sequence ID" value="GBD09964.1"/>
    <property type="molecule type" value="Genomic_DNA"/>
</dbReference>
<dbReference type="InterPro" id="IPR011990">
    <property type="entry name" value="TPR-like_helical_dom_sf"/>
</dbReference>